<name>A0ABT8L458_9BACT</name>
<dbReference type="Proteomes" id="UP001172083">
    <property type="component" value="Unassembled WGS sequence"/>
</dbReference>
<protein>
    <recommendedName>
        <fullName evidence="4">D-glucuronyl C5-epimerase C-terminal domain-containing protein</fullName>
    </recommendedName>
</protein>
<organism evidence="2 3">
    <name type="scientific">Agaribacillus aureus</name>
    <dbReference type="NCBI Taxonomy" id="3051825"/>
    <lineage>
        <taxon>Bacteria</taxon>
        <taxon>Pseudomonadati</taxon>
        <taxon>Bacteroidota</taxon>
        <taxon>Cytophagia</taxon>
        <taxon>Cytophagales</taxon>
        <taxon>Splendidivirgaceae</taxon>
        <taxon>Agaribacillus</taxon>
    </lineage>
</organism>
<dbReference type="RefSeq" id="WP_346756571.1">
    <property type="nucleotide sequence ID" value="NZ_JAUJEB010000001.1"/>
</dbReference>
<keyword evidence="3" id="KW-1185">Reference proteome</keyword>
<comment type="caution">
    <text evidence="2">The sequence shown here is derived from an EMBL/GenBank/DDBJ whole genome shotgun (WGS) entry which is preliminary data.</text>
</comment>
<proteinExistence type="predicted"/>
<feature type="signal peptide" evidence="1">
    <location>
        <begin position="1"/>
        <end position="19"/>
    </location>
</feature>
<evidence type="ECO:0008006" key="4">
    <source>
        <dbReference type="Google" id="ProtNLM"/>
    </source>
</evidence>
<reference evidence="2" key="1">
    <citation type="submission" date="2023-06" db="EMBL/GenBank/DDBJ databases">
        <title>Genomic of Agaribacillus aureum.</title>
        <authorList>
            <person name="Wang G."/>
        </authorList>
    </citation>
    <scope>NUCLEOTIDE SEQUENCE</scope>
    <source>
        <strain evidence="2">BMA12</strain>
    </source>
</reference>
<accession>A0ABT8L458</accession>
<feature type="chain" id="PRO_5047492716" description="D-glucuronyl C5-epimerase C-terminal domain-containing protein" evidence="1">
    <location>
        <begin position="20"/>
        <end position="403"/>
    </location>
</feature>
<keyword evidence="1" id="KW-0732">Signal</keyword>
<evidence type="ECO:0000313" key="3">
    <source>
        <dbReference type="Proteomes" id="UP001172083"/>
    </source>
</evidence>
<evidence type="ECO:0000256" key="1">
    <source>
        <dbReference type="SAM" id="SignalP"/>
    </source>
</evidence>
<sequence>MLKKLLFIFGILFSIAGFAQKNSNFPKDDDPLYRKADMYEALTLDNLWNEGTILFQAIYPPAGKAMPGFGLHSDLIDATGEMLVAYSCKYAVTKDQADKNIADQVFNGILKAESVTGVPGLVSRGYYKTDKPQWFEKMWYDEWHWSTTMPGYRWLGDLSIDKLTSIFHALGVYFELCADEQYKEKVKGLLDRFIGKIVDDNFRIMDLDGKLTLWGNMCPDLPHNKLNSLVALAAVKVAATITGKQRFGSAYKMLIKKYHYDDRQMLTNHLFPVKMRHIWDDYHAARSLYMVMKYETDPDLLNKYRMTLNRQWFVWKDISFEEESTIFYIMLYNLITNERVMQDPARIEVLKNMNGHPRKKRIFNVTQEDGTIKQIEAEIDHASTAFLRNYWFGRYHGFIDPGW</sequence>
<gene>
    <name evidence="2" type="ORF">QQ020_04215</name>
</gene>
<evidence type="ECO:0000313" key="2">
    <source>
        <dbReference type="EMBL" id="MDN5211236.1"/>
    </source>
</evidence>
<dbReference type="EMBL" id="JAUJEB010000001">
    <property type="protein sequence ID" value="MDN5211236.1"/>
    <property type="molecule type" value="Genomic_DNA"/>
</dbReference>